<dbReference type="GO" id="GO:0016646">
    <property type="term" value="F:oxidoreductase activity, acting on the CH-NH group of donors, NAD or NADP as acceptor"/>
    <property type="evidence" value="ECO:0007669"/>
    <property type="project" value="UniProtKB-ARBA"/>
</dbReference>
<dbReference type="Proteomes" id="UP001403385">
    <property type="component" value="Unassembled WGS sequence"/>
</dbReference>
<gene>
    <name evidence="6" type="ORF">AAG747_00830</name>
</gene>
<dbReference type="InterPro" id="IPR002563">
    <property type="entry name" value="Flavin_Rdtase-like_dom"/>
</dbReference>
<reference evidence="6 7" key="1">
    <citation type="submission" date="2024-04" db="EMBL/GenBank/DDBJ databases">
        <title>Novel genus in family Flammeovirgaceae.</title>
        <authorList>
            <person name="Nguyen T.H."/>
            <person name="Vuong T.Q."/>
            <person name="Le H."/>
            <person name="Kim S.-G."/>
        </authorList>
    </citation>
    <scope>NUCLEOTIDE SEQUENCE [LARGE SCALE GENOMIC DNA]</scope>
    <source>
        <strain evidence="6 7">JCM 23209</strain>
    </source>
</reference>
<organism evidence="6 7">
    <name type="scientific">Rapidithrix thailandica</name>
    <dbReference type="NCBI Taxonomy" id="413964"/>
    <lineage>
        <taxon>Bacteria</taxon>
        <taxon>Pseudomonadati</taxon>
        <taxon>Bacteroidota</taxon>
        <taxon>Cytophagia</taxon>
        <taxon>Cytophagales</taxon>
        <taxon>Flammeovirgaceae</taxon>
        <taxon>Rapidithrix</taxon>
    </lineage>
</organism>
<keyword evidence="7" id="KW-1185">Reference proteome</keyword>
<evidence type="ECO:0000256" key="3">
    <source>
        <dbReference type="ARBA" id="ARBA00022643"/>
    </source>
</evidence>
<dbReference type="InterPro" id="IPR012349">
    <property type="entry name" value="Split_barrel_FMN-bd"/>
</dbReference>
<proteinExistence type="inferred from homology"/>
<dbReference type="SUPFAM" id="SSF50475">
    <property type="entry name" value="FMN-binding split barrel"/>
    <property type="match status" value="1"/>
</dbReference>
<comment type="cofactor">
    <cofactor evidence="1">
        <name>FMN</name>
        <dbReference type="ChEBI" id="CHEBI:58210"/>
    </cofactor>
</comment>
<protein>
    <submittedName>
        <fullName evidence="6">Flavin reductase family protein</fullName>
        <ecNumber evidence="6">1.5.1.-</ecNumber>
    </submittedName>
</protein>
<dbReference type="GO" id="GO:0010181">
    <property type="term" value="F:FMN binding"/>
    <property type="evidence" value="ECO:0007669"/>
    <property type="project" value="InterPro"/>
</dbReference>
<feature type="domain" description="Flavin reductase like" evidence="5">
    <location>
        <begin position="20"/>
        <end position="178"/>
    </location>
</feature>
<keyword evidence="2" id="KW-0285">Flavoprotein</keyword>
<evidence type="ECO:0000256" key="1">
    <source>
        <dbReference type="ARBA" id="ARBA00001917"/>
    </source>
</evidence>
<evidence type="ECO:0000256" key="2">
    <source>
        <dbReference type="ARBA" id="ARBA00022630"/>
    </source>
</evidence>
<evidence type="ECO:0000313" key="6">
    <source>
        <dbReference type="EMBL" id="MEN7546429.1"/>
    </source>
</evidence>
<evidence type="ECO:0000313" key="7">
    <source>
        <dbReference type="Proteomes" id="UP001403385"/>
    </source>
</evidence>
<evidence type="ECO:0000256" key="4">
    <source>
        <dbReference type="ARBA" id="ARBA00038054"/>
    </source>
</evidence>
<keyword evidence="6" id="KW-0560">Oxidoreductase</keyword>
<dbReference type="Gene3D" id="2.30.110.10">
    <property type="entry name" value="Electron Transport, Fmn-binding Protein, Chain A"/>
    <property type="match status" value="1"/>
</dbReference>
<dbReference type="AlphaFoldDB" id="A0AAW9S0H4"/>
<sequence length="282" mass="31035">MKTINPKEVSTAEFHSYLLGAVAPRPIAFASTVDQAGNINLSPFSFFNAFGANPPTLVFSPARRVRGNTTKHTLENILEVKETVINVVNYDMVEQTSLASTEYEKGVNEFIKAGFTPLPSEKVRPPRVAESPVQFECAVKDVISLGREGGAGNLIICEVLLAHVREEVLNEQGKIDPTLMHLVGRMGGDWYCRTSLENMFEVAKPLRKKGIGVDQLPEAIKKSHILTGNDLGKLGNVEQIPSPKELEPVSVDEQKKRANPHEYAHQLLQSGNILAAWKVLLD</sequence>
<dbReference type="EMBL" id="JBDKWZ010000001">
    <property type="protein sequence ID" value="MEN7546429.1"/>
    <property type="molecule type" value="Genomic_DNA"/>
</dbReference>
<dbReference type="PANTHER" id="PTHR33798">
    <property type="entry name" value="FLAVOPROTEIN OXYGENASE"/>
    <property type="match status" value="1"/>
</dbReference>
<name>A0AAW9S0H4_9BACT</name>
<dbReference type="SMART" id="SM00903">
    <property type="entry name" value="Flavin_Reduct"/>
    <property type="match status" value="1"/>
</dbReference>
<comment type="caution">
    <text evidence="6">The sequence shown here is derived from an EMBL/GenBank/DDBJ whole genome shotgun (WGS) entry which is preliminary data.</text>
</comment>
<comment type="similarity">
    <text evidence="4">Belongs to the flavoredoxin family.</text>
</comment>
<dbReference type="Pfam" id="PF01613">
    <property type="entry name" value="Flavin_Reduct"/>
    <property type="match status" value="1"/>
</dbReference>
<evidence type="ECO:0000259" key="5">
    <source>
        <dbReference type="SMART" id="SM00903"/>
    </source>
</evidence>
<accession>A0AAW9S0H4</accession>
<keyword evidence="3" id="KW-0288">FMN</keyword>
<dbReference type="EC" id="1.5.1.-" evidence="6"/>
<dbReference type="RefSeq" id="WP_346819216.1">
    <property type="nucleotide sequence ID" value="NZ_JBDKWZ010000001.1"/>
</dbReference>
<dbReference type="PANTHER" id="PTHR33798:SF5">
    <property type="entry name" value="FLAVIN REDUCTASE LIKE DOMAIN-CONTAINING PROTEIN"/>
    <property type="match status" value="1"/>
</dbReference>